<keyword evidence="1" id="KW-0472">Membrane</keyword>
<dbReference type="Pfam" id="PF04654">
    <property type="entry name" value="DUF599"/>
    <property type="match status" value="1"/>
</dbReference>
<feature type="transmembrane region" description="Helical" evidence="1">
    <location>
        <begin position="12"/>
        <end position="32"/>
    </location>
</feature>
<feature type="transmembrane region" description="Helical" evidence="1">
    <location>
        <begin position="187"/>
        <end position="215"/>
    </location>
</feature>
<dbReference type="RefSeq" id="WP_142491448.1">
    <property type="nucleotide sequence ID" value="NZ_FXTO01000001.1"/>
</dbReference>
<dbReference type="InterPro" id="IPR006747">
    <property type="entry name" value="DUF599"/>
</dbReference>
<dbReference type="AlphaFoldDB" id="A0A521AFN5"/>
<protein>
    <submittedName>
        <fullName evidence="2">Uncharacterized membrane protein</fullName>
    </submittedName>
</protein>
<feature type="transmembrane region" description="Helical" evidence="1">
    <location>
        <begin position="116"/>
        <end position="134"/>
    </location>
</feature>
<gene>
    <name evidence="2" type="ORF">SAMN06265173_101131</name>
</gene>
<keyword evidence="3" id="KW-1185">Reference proteome</keyword>
<evidence type="ECO:0000256" key="1">
    <source>
        <dbReference type="SAM" id="Phobius"/>
    </source>
</evidence>
<proteinExistence type="predicted"/>
<name>A0A521AFN5_9RHOB</name>
<dbReference type="PANTHER" id="PTHR31881">
    <property type="match status" value="1"/>
</dbReference>
<feature type="transmembrane region" description="Helical" evidence="1">
    <location>
        <begin position="78"/>
        <end position="95"/>
    </location>
</feature>
<dbReference type="PANTHER" id="PTHR31881:SF6">
    <property type="entry name" value="OS09G0494600 PROTEIN"/>
    <property type="match status" value="1"/>
</dbReference>
<keyword evidence="1" id="KW-0812">Transmembrane</keyword>
<sequence length="247" mass="27292">MSWAERLTLFTALDYVALAGLLIAWLGIGWLIEHPSARRPSVSRLMAEYRREWMRQMVTREPRIFDAQTLSTLRQSTSFFASAAMLAIGGVLAAIGNAEQLVGVAQDLSISRDPKFVWEMKLLVIMFFLTNAFLKFVWSHRLFGYCAVLMGAVPNNPADPVALPRAAKAGELNITAARSYNQGLRSVYFALGSTAWLLGPSALLAAVAVTVWVLWRREFASRSRQFLIGNADGMGHTGTSSNKHSKP</sequence>
<evidence type="ECO:0000313" key="3">
    <source>
        <dbReference type="Proteomes" id="UP000316030"/>
    </source>
</evidence>
<accession>A0A521AFN5</accession>
<dbReference type="Proteomes" id="UP000316030">
    <property type="component" value="Unassembled WGS sequence"/>
</dbReference>
<dbReference type="OrthoDB" id="9806874at2"/>
<evidence type="ECO:0000313" key="2">
    <source>
        <dbReference type="EMBL" id="SMO33578.1"/>
    </source>
</evidence>
<dbReference type="EMBL" id="FXTO01000001">
    <property type="protein sequence ID" value="SMO33578.1"/>
    <property type="molecule type" value="Genomic_DNA"/>
</dbReference>
<organism evidence="2 3">
    <name type="scientific">Thalassovita litoralis</name>
    <dbReference type="NCBI Taxonomy" id="1010611"/>
    <lineage>
        <taxon>Bacteria</taxon>
        <taxon>Pseudomonadati</taxon>
        <taxon>Pseudomonadota</taxon>
        <taxon>Alphaproteobacteria</taxon>
        <taxon>Rhodobacterales</taxon>
        <taxon>Roseobacteraceae</taxon>
        <taxon>Thalassovita</taxon>
    </lineage>
</organism>
<reference evidence="2 3" key="1">
    <citation type="submission" date="2017-05" db="EMBL/GenBank/DDBJ databases">
        <authorList>
            <person name="Varghese N."/>
            <person name="Submissions S."/>
        </authorList>
    </citation>
    <scope>NUCLEOTIDE SEQUENCE [LARGE SCALE GENOMIC DNA]</scope>
    <source>
        <strain evidence="2 3">DSM 29506</strain>
    </source>
</reference>
<keyword evidence="1" id="KW-1133">Transmembrane helix</keyword>